<feature type="transmembrane region" description="Helical" evidence="5">
    <location>
        <begin position="35"/>
        <end position="53"/>
    </location>
</feature>
<accession>A0A8J7YUD8</accession>
<evidence type="ECO:0000256" key="2">
    <source>
        <dbReference type="ARBA" id="ARBA00022692"/>
    </source>
</evidence>
<dbReference type="AlphaFoldDB" id="A0A8J7YUD8"/>
<dbReference type="GO" id="GO:0016020">
    <property type="term" value="C:membrane"/>
    <property type="evidence" value="ECO:0007669"/>
    <property type="project" value="UniProtKB-SubCell"/>
</dbReference>
<evidence type="ECO:0000313" key="8">
    <source>
        <dbReference type="Proteomes" id="UP000768163"/>
    </source>
</evidence>
<evidence type="ECO:0000256" key="3">
    <source>
        <dbReference type="ARBA" id="ARBA00022989"/>
    </source>
</evidence>
<organism evidence="6 8">
    <name type="scientific">Candidatus Altarchaeum hamiconexum</name>
    <dbReference type="NCBI Taxonomy" id="1803513"/>
    <lineage>
        <taxon>Archaea</taxon>
        <taxon>Candidatus Altarchaeota</taxon>
        <taxon>Candidatus Altiarchaeia</taxon>
        <taxon>Candidatus Altarchaeales</taxon>
        <taxon>Candidatus Altarchaeaceae</taxon>
        <taxon>Candidatus Altarchaeum</taxon>
    </lineage>
</organism>
<dbReference type="PANTHER" id="PTHR11040:SF205">
    <property type="entry name" value="ZINC TRANSPORTER ZUPT"/>
    <property type="match status" value="1"/>
</dbReference>
<evidence type="ECO:0000313" key="7">
    <source>
        <dbReference type="EMBL" id="NCS91287.1"/>
    </source>
</evidence>
<feature type="transmembrane region" description="Helical" evidence="5">
    <location>
        <begin position="174"/>
        <end position="194"/>
    </location>
</feature>
<keyword evidence="3 5" id="KW-1133">Transmembrane helix</keyword>
<proteinExistence type="predicted"/>
<dbReference type="Pfam" id="PF02535">
    <property type="entry name" value="Zip"/>
    <property type="match status" value="1"/>
</dbReference>
<gene>
    <name evidence="6" type="primary">zupT</name>
    <name evidence="7" type="ORF">GW779_02530</name>
    <name evidence="6" type="ORF">GW910_01850</name>
</gene>
<feature type="transmembrane region" description="Helical" evidence="5">
    <location>
        <begin position="200"/>
        <end position="221"/>
    </location>
</feature>
<evidence type="ECO:0000256" key="5">
    <source>
        <dbReference type="SAM" id="Phobius"/>
    </source>
</evidence>
<keyword evidence="2 5" id="KW-0812">Transmembrane</keyword>
<evidence type="ECO:0000256" key="4">
    <source>
        <dbReference type="ARBA" id="ARBA00023136"/>
    </source>
</evidence>
<sequence>MENIQTALILTFFAGFSTGIGALMVFFIKEFKHKYLSLCMGFSAGVMIYISFVEMLNVAIEDIGFLHANIAFFLGMGFIYLIDILIPHEYIEEHIKKNAIKGQEKLMAAGLFVALGITIHNFPEGMAVLVGSLKDIELGIVLAFAVAIHNIPEGIAVSMPIYYATKDKKKAFKYGFLSGLAEPIGAIFGLIILLPFLNEYLLSAVLAFVAGIMIFISFDELLPLSLKHGEEHIAIIGLFLGMLVMCVSLVLLGG</sequence>
<feature type="transmembrane region" description="Helical" evidence="5">
    <location>
        <begin position="6"/>
        <end position="28"/>
    </location>
</feature>
<comment type="subcellular location">
    <subcellularLocation>
        <location evidence="1">Membrane</location>
        <topology evidence="1">Multi-pass membrane protein</topology>
    </subcellularLocation>
</comment>
<dbReference type="EMBL" id="JAACQH010000046">
    <property type="protein sequence ID" value="NCS91287.1"/>
    <property type="molecule type" value="Genomic_DNA"/>
</dbReference>
<dbReference type="Proteomes" id="UP000738826">
    <property type="component" value="Unassembled WGS sequence"/>
</dbReference>
<evidence type="ECO:0000256" key="1">
    <source>
        <dbReference type="ARBA" id="ARBA00004141"/>
    </source>
</evidence>
<protein>
    <submittedName>
        <fullName evidence="6">Zinc transporter ZupT</fullName>
    </submittedName>
</protein>
<feature type="transmembrane region" description="Helical" evidence="5">
    <location>
        <begin position="233"/>
        <end position="252"/>
    </location>
</feature>
<dbReference type="InterPro" id="IPR003689">
    <property type="entry name" value="ZIP"/>
</dbReference>
<feature type="transmembrane region" description="Helical" evidence="5">
    <location>
        <begin position="106"/>
        <end position="123"/>
    </location>
</feature>
<comment type="caution">
    <text evidence="6">The sequence shown here is derived from an EMBL/GenBank/DDBJ whole genome shotgun (WGS) entry which is preliminary data.</text>
</comment>
<dbReference type="GO" id="GO:0005385">
    <property type="term" value="F:zinc ion transmembrane transporter activity"/>
    <property type="evidence" value="ECO:0007669"/>
    <property type="project" value="TreeGrafter"/>
</dbReference>
<evidence type="ECO:0000313" key="6">
    <source>
        <dbReference type="EMBL" id="NCN64807.1"/>
    </source>
</evidence>
<dbReference type="Proteomes" id="UP000768163">
    <property type="component" value="Unassembled WGS sequence"/>
</dbReference>
<dbReference type="NCBIfam" id="NF003243">
    <property type="entry name" value="PRK04201.1"/>
    <property type="match status" value="1"/>
</dbReference>
<feature type="transmembrane region" description="Helical" evidence="5">
    <location>
        <begin position="65"/>
        <end position="86"/>
    </location>
</feature>
<keyword evidence="4 5" id="KW-0472">Membrane</keyword>
<name>A0A8J7YUD8_9ARCH</name>
<reference evidence="6" key="1">
    <citation type="submission" date="2019-11" db="EMBL/GenBank/DDBJ databases">
        <title>Lipid analysis of CO2-rich subsurface aquifers suggests an autotrophy-based deep biosphere with lysolipids enriched in CPR bacteria.</title>
        <authorList>
            <person name="Probst A.J."/>
            <person name="Elling F.J."/>
            <person name="Castelle C.J."/>
            <person name="Zhu Q."/>
            <person name="Elvert M."/>
            <person name="Birarda G."/>
            <person name="Holman H.-Y."/>
            <person name="Lane K.R."/>
            <person name="Ladd B."/>
            <person name="Ryan M.C."/>
            <person name="Woyke T."/>
            <person name="Hinrichs K.-U."/>
            <person name="Banfield J.F."/>
        </authorList>
    </citation>
    <scope>NUCLEOTIDE SEQUENCE</scope>
    <source>
        <strain evidence="6">CG_2015-01_33_1645</strain>
        <strain evidence="7">CG_2015-04_33_537</strain>
    </source>
</reference>
<dbReference type="PANTHER" id="PTHR11040">
    <property type="entry name" value="ZINC/IRON TRANSPORTER"/>
    <property type="match status" value="1"/>
</dbReference>
<dbReference type="EMBL" id="JAACVF010000044">
    <property type="protein sequence ID" value="NCN64807.1"/>
    <property type="molecule type" value="Genomic_DNA"/>
</dbReference>
<feature type="transmembrane region" description="Helical" evidence="5">
    <location>
        <begin position="138"/>
        <end position="162"/>
    </location>
</feature>